<accession>A0AAV7NNE3</accession>
<dbReference type="AlphaFoldDB" id="A0AAV7NNE3"/>
<dbReference type="EMBL" id="JANPWB010000012">
    <property type="protein sequence ID" value="KAJ1117041.1"/>
    <property type="molecule type" value="Genomic_DNA"/>
</dbReference>
<organism evidence="1 2">
    <name type="scientific">Pleurodeles waltl</name>
    <name type="common">Iberian ribbed newt</name>
    <dbReference type="NCBI Taxonomy" id="8319"/>
    <lineage>
        <taxon>Eukaryota</taxon>
        <taxon>Metazoa</taxon>
        <taxon>Chordata</taxon>
        <taxon>Craniata</taxon>
        <taxon>Vertebrata</taxon>
        <taxon>Euteleostomi</taxon>
        <taxon>Amphibia</taxon>
        <taxon>Batrachia</taxon>
        <taxon>Caudata</taxon>
        <taxon>Salamandroidea</taxon>
        <taxon>Salamandridae</taxon>
        <taxon>Pleurodelinae</taxon>
        <taxon>Pleurodeles</taxon>
    </lineage>
</organism>
<keyword evidence="2" id="KW-1185">Reference proteome</keyword>
<gene>
    <name evidence="1" type="ORF">NDU88_005241</name>
</gene>
<name>A0AAV7NNE3_PLEWA</name>
<comment type="caution">
    <text evidence="1">The sequence shown here is derived from an EMBL/GenBank/DDBJ whole genome shotgun (WGS) entry which is preliminary data.</text>
</comment>
<reference evidence="1" key="1">
    <citation type="journal article" date="2022" name="bioRxiv">
        <title>Sequencing and chromosome-scale assembly of the giantPleurodeles waltlgenome.</title>
        <authorList>
            <person name="Brown T."/>
            <person name="Elewa A."/>
            <person name="Iarovenko S."/>
            <person name="Subramanian E."/>
            <person name="Araus A.J."/>
            <person name="Petzold A."/>
            <person name="Susuki M."/>
            <person name="Suzuki K.-i.T."/>
            <person name="Hayashi T."/>
            <person name="Toyoda A."/>
            <person name="Oliveira C."/>
            <person name="Osipova E."/>
            <person name="Leigh N.D."/>
            <person name="Simon A."/>
            <person name="Yun M.H."/>
        </authorList>
    </citation>
    <scope>NUCLEOTIDE SEQUENCE</scope>
    <source>
        <strain evidence="1">20211129_DDA</strain>
        <tissue evidence="1">Liver</tissue>
    </source>
</reference>
<protein>
    <submittedName>
        <fullName evidence="1">Uncharacterized protein</fullName>
    </submittedName>
</protein>
<sequence length="97" mass="10151">MDPHPRRRRAGACESCPSSALQAAACELHLSGAVRATACAVPDRRERELADRGGGGARRLLGDPRGTAMLGYLEVQPSGRWAGRNALTLWLGGGEGA</sequence>
<evidence type="ECO:0000313" key="2">
    <source>
        <dbReference type="Proteomes" id="UP001066276"/>
    </source>
</evidence>
<proteinExistence type="predicted"/>
<dbReference type="Proteomes" id="UP001066276">
    <property type="component" value="Chromosome 8"/>
</dbReference>
<evidence type="ECO:0000313" key="1">
    <source>
        <dbReference type="EMBL" id="KAJ1117041.1"/>
    </source>
</evidence>